<organism evidence="6 7">
    <name type="scientific">Cladophialophora psammophila CBS 110553</name>
    <dbReference type="NCBI Taxonomy" id="1182543"/>
    <lineage>
        <taxon>Eukaryota</taxon>
        <taxon>Fungi</taxon>
        <taxon>Dikarya</taxon>
        <taxon>Ascomycota</taxon>
        <taxon>Pezizomycotina</taxon>
        <taxon>Eurotiomycetes</taxon>
        <taxon>Chaetothyriomycetidae</taxon>
        <taxon>Chaetothyriales</taxon>
        <taxon>Herpotrichiellaceae</taxon>
        <taxon>Cladophialophora</taxon>
    </lineage>
</organism>
<evidence type="ECO:0000256" key="3">
    <source>
        <dbReference type="ARBA" id="ARBA00022989"/>
    </source>
</evidence>
<dbReference type="GO" id="GO:0016020">
    <property type="term" value="C:membrane"/>
    <property type="evidence" value="ECO:0007669"/>
    <property type="project" value="UniProtKB-SubCell"/>
</dbReference>
<evidence type="ECO:0000256" key="5">
    <source>
        <dbReference type="SAM" id="Phobius"/>
    </source>
</evidence>
<keyword evidence="3 5" id="KW-1133">Transmembrane helix</keyword>
<protein>
    <submittedName>
        <fullName evidence="6">Uncharacterized protein</fullName>
    </submittedName>
</protein>
<dbReference type="Proteomes" id="UP000019471">
    <property type="component" value="Unassembled WGS sequence"/>
</dbReference>
<evidence type="ECO:0000256" key="1">
    <source>
        <dbReference type="ARBA" id="ARBA00004141"/>
    </source>
</evidence>
<dbReference type="PANTHER" id="PTHR31465:SF13">
    <property type="entry name" value="RTA1 DOMAIN PROTEIN-RELATED"/>
    <property type="match status" value="1"/>
</dbReference>
<evidence type="ECO:0000256" key="4">
    <source>
        <dbReference type="ARBA" id="ARBA00023136"/>
    </source>
</evidence>
<evidence type="ECO:0000313" key="6">
    <source>
        <dbReference type="EMBL" id="EXJ69870.1"/>
    </source>
</evidence>
<dbReference type="AlphaFoldDB" id="W9WXV8"/>
<dbReference type="RefSeq" id="XP_007745722.1">
    <property type="nucleotide sequence ID" value="XM_007747532.1"/>
</dbReference>
<name>W9WXV8_9EURO</name>
<sequence>MAGFICREIAADDHDANSLASAIQGLFYSATPTFTLPLYIFLLFSSVTIELLPWLHPTISYITIWIFTTAIISCTAQGASTYFNPDAKKGSIGPAHALLKASLFLQLALNGAFACILLNLLFRRNTTANRRRGLLLSMFVLIALICVRNVFRTIQLFVSPRSPLWTDEAYFWVFESCAMLCYTVLFHTLHLGKYVPPGFGDCTPGRRCT</sequence>
<feature type="transmembrane region" description="Helical" evidence="5">
    <location>
        <begin position="36"/>
        <end position="55"/>
    </location>
</feature>
<reference evidence="6 7" key="1">
    <citation type="submission" date="2013-03" db="EMBL/GenBank/DDBJ databases">
        <title>The Genome Sequence of Cladophialophora psammophila CBS 110553.</title>
        <authorList>
            <consortium name="The Broad Institute Genomics Platform"/>
            <person name="Cuomo C."/>
            <person name="de Hoog S."/>
            <person name="Gorbushina A."/>
            <person name="Walker B."/>
            <person name="Young S.K."/>
            <person name="Zeng Q."/>
            <person name="Gargeya S."/>
            <person name="Fitzgerald M."/>
            <person name="Haas B."/>
            <person name="Abouelleil A."/>
            <person name="Allen A.W."/>
            <person name="Alvarado L."/>
            <person name="Arachchi H.M."/>
            <person name="Berlin A.M."/>
            <person name="Chapman S.B."/>
            <person name="Gainer-Dewar J."/>
            <person name="Goldberg J."/>
            <person name="Griggs A."/>
            <person name="Gujja S."/>
            <person name="Hansen M."/>
            <person name="Howarth C."/>
            <person name="Imamovic A."/>
            <person name="Ireland A."/>
            <person name="Larimer J."/>
            <person name="McCowan C."/>
            <person name="Murphy C."/>
            <person name="Pearson M."/>
            <person name="Poon T.W."/>
            <person name="Priest M."/>
            <person name="Roberts A."/>
            <person name="Saif S."/>
            <person name="Shea T."/>
            <person name="Sisk P."/>
            <person name="Sykes S."/>
            <person name="Wortman J."/>
            <person name="Nusbaum C."/>
            <person name="Birren B."/>
        </authorList>
    </citation>
    <scope>NUCLEOTIDE SEQUENCE [LARGE SCALE GENOMIC DNA]</scope>
    <source>
        <strain evidence="6 7">CBS 110553</strain>
    </source>
</reference>
<dbReference type="OrthoDB" id="3358017at2759"/>
<proteinExistence type="predicted"/>
<evidence type="ECO:0000313" key="7">
    <source>
        <dbReference type="Proteomes" id="UP000019471"/>
    </source>
</evidence>
<feature type="transmembrane region" description="Helical" evidence="5">
    <location>
        <begin position="171"/>
        <end position="189"/>
    </location>
</feature>
<gene>
    <name evidence="6" type="ORF">A1O5_06942</name>
</gene>
<dbReference type="GeneID" id="19191649"/>
<dbReference type="Pfam" id="PF04479">
    <property type="entry name" value="RTA1"/>
    <property type="match status" value="1"/>
</dbReference>
<evidence type="ECO:0000256" key="2">
    <source>
        <dbReference type="ARBA" id="ARBA00022692"/>
    </source>
</evidence>
<keyword evidence="4 5" id="KW-0472">Membrane</keyword>
<dbReference type="PANTHER" id="PTHR31465">
    <property type="entry name" value="PROTEIN RTA1-RELATED"/>
    <property type="match status" value="1"/>
</dbReference>
<comment type="subcellular location">
    <subcellularLocation>
        <location evidence="1">Membrane</location>
        <topology evidence="1">Multi-pass membrane protein</topology>
    </subcellularLocation>
</comment>
<feature type="transmembrane region" description="Helical" evidence="5">
    <location>
        <begin position="62"/>
        <end position="83"/>
    </location>
</feature>
<dbReference type="InterPro" id="IPR007568">
    <property type="entry name" value="RTA1"/>
</dbReference>
<dbReference type="EMBL" id="AMGX01000010">
    <property type="protein sequence ID" value="EXJ69870.1"/>
    <property type="molecule type" value="Genomic_DNA"/>
</dbReference>
<dbReference type="HOGENOM" id="CLU_088296_0_0_1"/>
<feature type="transmembrane region" description="Helical" evidence="5">
    <location>
        <begin position="134"/>
        <end position="151"/>
    </location>
</feature>
<keyword evidence="7" id="KW-1185">Reference proteome</keyword>
<comment type="caution">
    <text evidence="6">The sequence shown here is derived from an EMBL/GenBank/DDBJ whole genome shotgun (WGS) entry which is preliminary data.</text>
</comment>
<feature type="transmembrane region" description="Helical" evidence="5">
    <location>
        <begin position="103"/>
        <end position="122"/>
    </location>
</feature>
<accession>W9WXV8</accession>
<keyword evidence="2 5" id="KW-0812">Transmembrane</keyword>